<keyword evidence="7" id="KW-1185">Reference proteome</keyword>
<reference evidence="8" key="1">
    <citation type="submission" date="2017-02" db="UniProtKB">
        <authorList>
            <consortium name="WormBaseParasite"/>
        </authorList>
    </citation>
    <scope>IDENTIFICATION</scope>
</reference>
<evidence type="ECO:0000256" key="2">
    <source>
        <dbReference type="ARBA" id="ARBA00023242"/>
    </source>
</evidence>
<organism evidence="8">
    <name type="scientific">Enterobius vermicularis</name>
    <name type="common">Human pinworm</name>
    <dbReference type="NCBI Taxonomy" id="51028"/>
    <lineage>
        <taxon>Eukaryota</taxon>
        <taxon>Metazoa</taxon>
        <taxon>Ecdysozoa</taxon>
        <taxon>Nematoda</taxon>
        <taxon>Chromadorea</taxon>
        <taxon>Rhabditida</taxon>
        <taxon>Spirurina</taxon>
        <taxon>Oxyuridomorpha</taxon>
        <taxon>Oxyuroidea</taxon>
        <taxon>Oxyuridae</taxon>
        <taxon>Enterobius</taxon>
    </lineage>
</organism>
<dbReference type="EMBL" id="UXUI01007241">
    <property type="protein sequence ID" value="VDD86485.1"/>
    <property type="molecule type" value="Genomic_DNA"/>
</dbReference>
<dbReference type="Pfam" id="PF04003">
    <property type="entry name" value="Utp12"/>
    <property type="match status" value="1"/>
</dbReference>
<feature type="region of interest" description="Disordered" evidence="4">
    <location>
        <begin position="262"/>
        <end position="352"/>
    </location>
</feature>
<evidence type="ECO:0000256" key="1">
    <source>
        <dbReference type="ARBA" id="ARBA00004123"/>
    </source>
</evidence>
<sequence length="352" mass="39638">MTRRNLRSKSTKEHHDDNALPDDSNDPVSSLGVLENNQSVSKVNGSPSEEKCLLKDVKDVPLKERLRSQRKKENGSIAEHVKPDKSMEVSTDGLLNENASTSDDKTEETKIPNESKNPDEAKSLAVLLGQGLTSGDGEKIDAVLSETNVHVISATLNDLPVTQILPLLKQIEYRLKNRHNLDIRCWVRWVQYIVSMHMAYLSTLGNLEEELKGLFDWMRRRTSQMGKLCELYGKLALVTEQLERRANPHLFILQEPKIFFTDENESSSESSEDEEEGDELEDESIASDENWWNDEEIRSDSDEVEEGSSDAKVRGRKKRAHSSDDETSGDDDSGNDAEEESDEGGSSEMEVE</sequence>
<evidence type="ECO:0000256" key="4">
    <source>
        <dbReference type="SAM" id="MobiDB-lite"/>
    </source>
</evidence>
<feature type="compositionally biased region" description="Polar residues" evidence="4">
    <location>
        <begin position="35"/>
        <end position="47"/>
    </location>
</feature>
<dbReference type="OrthoDB" id="30195at2759"/>
<evidence type="ECO:0000313" key="7">
    <source>
        <dbReference type="Proteomes" id="UP000274131"/>
    </source>
</evidence>
<evidence type="ECO:0000256" key="3">
    <source>
        <dbReference type="ARBA" id="ARBA00038335"/>
    </source>
</evidence>
<dbReference type="STRING" id="51028.A0A0N4UWP2"/>
<evidence type="ECO:0000313" key="6">
    <source>
        <dbReference type="EMBL" id="VDD86485.1"/>
    </source>
</evidence>
<comment type="subcellular location">
    <subcellularLocation>
        <location evidence="1">Nucleus</location>
    </subcellularLocation>
</comment>
<accession>A0A0N4UWP2</accession>
<dbReference type="AlphaFoldDB" id="A0A0N4UWP2"/>
<proteinExistence type="inferred from homology"/>
<reference evidence="6 7" key="2">
    <citation type="submission" date="2018-10" db="EMBL/GenBank/DDBJ databases">
        <authorList>
            <consortium name="Pathogen Informatics"/>
        </authorList>
    </citation>
    <scope>NUCLEOTIDE SEQUENCE [LARGE SCALE GENOMIC DNA]</scope>
</reference>
<evidence type="ECO:0000313" key="8">
    <source>
        <dbReference type="WBParaSite" id="EVEC_0000192001-mRNA-1"/>
    </source>
</evidence>
<protein>
    <submittedName>
        <fullName evidence="8">Utp12 domain-containing protein</fullName>
    </submittedName>
</protein>
<feature type="domain" description="Small-subunit processome Utp12" evidence="5">
    <location>
        <begin position="140"/>
        <end position="238"/>
    </location>
</feature>
<feature type="compositionally biased region" description="Acidic residues" evidence="4">
    <location>
        <begin position="325"/>
        <end position="352"/>
    </location>
</feature>
<evidence type="ECO:0000259" key="5">
    <source>
        <dbReference type="Pfam" id="PF04003"/>
    </source>
</evidence>
<dbReference type="InterPro" id="IPR052414">
    <property type="entry name" value="U3_snoRNA-assoc_WDR"/>
</dbReference>
<dbReference type="PANTHER" id="PTHR44267:SF1">
    <property type="entry name" value="WD REPEAT-CONTAINING PROTEIN 43"/>
    <property type="match status" value="1"/>
</dbReference>
<dbReference type="GO" id="GO:0005730">
    <property type="term" value="C:nucleolus"/>
    <property type="evidence" value="ECO:0007669"/>
    <property type="project" value="TreeGrafter"/>
</dbReference>
<dbReference type="Proteomes" id="UP000274131">
    <property type="component" value="Unassembled WGS sequence"/>
</dbReference>
<name>A0A0N4UWP2_ENTVE</name>
<dbReference type="PANTHER" id="PTHR44267">
    <property type="entry name" value="WD REPEAT-CONTAINING PROTEIN 43"/>
    <property type="match status" value="1"/>
</dbReference>
<feature type="compositionally biased region" description="Basic and acidic residues" evidence="4">
    <location>
        <begin position="48"/>
        <end position="87"/>
    </location>
</feature>
<comment type="similarity">
    <text evidence="3">Belongs to the UTP5 family.</text>
</comment>
<feature type="compositionally biased region" description="Basic and acidic residues" evidence="4">
    <location>
        <begin position="102"/>
        <end position="119"/>
    </location>
</feature>
<dbReference type="WBParaSite" id="EVEC_0000192001-mRNA-1">
    <property type="protein sequence ID" value="EVEC_0000192001-mRNA-1"/>
    <property type="gene ID" value="EVEC_0000192001"/>
</dbReference>
<dbReference type="InterPro" id="IPR007148">
    <property type="entry name" value="SSU_processome_Utp12"/>
</dbReference>
<dbReference type="GO" id="GO:0000462">
    <property type="term" value="P:maturation of SSU-rRNA from tricistronic rRNA transcript (SSU-rRNA, 5.8S rRNA, LSU-rRNA)"/>
    <property type="evidence" value="ECO:0007669"/>
    <property type="project" value="TreeGrafter"/>
</dbReference>
<feature type="region of interest" description="Disordered" evidence="4">
    <location>
        <begin position="1"/>
        <end position="119"/>
    </location>
</feature>
<keyword evidence="2" id="KW-0539">Nucleus</keyword>
<gene>
    <name evidence="6" type="ORF">EVEC_LOCUS1628</name>
</gene>
<feature type="compositionally biased region" description="Acidic residues" evidence="4">
    <location>
        <begin position="262"/>
        <end position="294"/>
    </location>
</feature>